<evidence type="ECO:0000313" key="2">
    <source>
        <dbReference type="EMBL" id="MBO8433496.1"/>
    </source>
</evidence>
<dbReference type="InterPro" id="IPR002491">
    <property type="entry name" value="ABC_transptr_periplasmic_BD"/>
</dbReference>
<feature type="domain" description="Fe/B12 periplasmic-binding" evidence="1">
    <location>
        <begin position="26"/>
        <end position="300"/>
    </location>
</feature>
<dbReference type="Pfam" id="PF01497">
    <property type="entry name" value="Peripla_BP_2"/>
    <property type="match status" value="1"/>
</dbReference>
<proteinExistence type="predicted"/>
<comment type="caution">
    <text evidence="2">The sequence shown here is derived from an EMBL/GenBank/DDBJ whole genome shotgun (WGS) entry which is preliminary data.</text>
</comment>
<dbReference type="InterPro" id="IPR050902">
    <property type="entry name" value="ABC_Transporter_SBP"/>
</dbReference>
<evidence type="ECO:0000259" key="1">
    <source>
        <dbReference type="PROSITE" id="PS50983"/>
    </source>
</evidence>
<dbReference type="AlphaFoldDB" id="A0A9D9DTS0"/>
<organism evidence="2 3">
    <name type="scientific">Candidatus Pullibacteroides excrementavium</name>
    <dbReference type="NCBI Taxonomy" id="2840905"/>
    <lineage>
        <taxon>Bacteria</taxon>
        <taxon>Pseudomonadati</taxon>
        <taxon>Bacteroidota</taxon>
        <taxon>Bacteroidia</taxon>
        <taxon>Bacteroidales</taxon>
        <taxon>Candidatus Pullibacteroides</taxon>
    </lineage>
</organism>
<name>A0A9D9DTS0_9BACT</name>
<reference evidence="2" key="1">
    <citation type="submission" date="2020-10" db="EMBL/GenBank/DDBJ databases">
        <authorList>
            <person name="Gilroy R."/>
        </authorList>
    </citation>
    <scope>NUCLEOTIDE SEQUENCE</scope>
    <source>
        <strain evidence="2">2889</strain>
    </source>
</reference>
<dbReference type="PANTHER" id="PTHR30535">
    <property type="entry name" value="VITAMIN B12-BINDING PROTEIN"/>
    <property type="match status" value="1"/>
</dbReference>
<dbReference type="PANTHER" id="PTHR30535:SF34">
    <property type="entry name" value="MOLYBDATE-BINDING PROTEIN MOLA"/>
    <property type="match status" value="1"/>
</dbReference>
<dbReference type="Gene3D" id="3.40.50.1980">
    <property type="entry name" value="Nitrogenase molybdenum iron protein domain"/>
    <property type="match status" value="2"/>
</dbReference>
<dbReference type="EMBL" id="JADIMZ010000143">
    <property type="protein sequence ID" value="MBO8433496.1"/>
    <property type="molecule type" value="Genomic_DNA"/>
</dbReference>
<evidence type="ECO:0000313" key="3">
    <source>
        <dbReference type="Proteomes" id="UP000823612"/>
    </source>
</evidence>
<protein>
    <submittedName>
        <fullName evidence="2">ABC transporter substrate-binding protein</fullName>
    </submittedName>
</protein>
<dbReference type="Proteomes" id="UP000823612">
    <property type="component" value="Unassembled WGS sequence"/>
</dbReference>
<dbReference type="GO" id="GO:0071281">
    <property type="term" value="P:cellular response to iron ion"/>
    <property type="evidence" value="ECO:0007669"/>
    <property type="project" value="TreeGrafter"/>
</dbReference>
<dbReference type="PROSITE" id="PS50983">
    <property type="entry name" value="FE_B12_PBP"/>
    <property type="match status" value="1"/>
</dbReference>
<accession>A0A9D9DTS0</accession>
<reference evidence="2" key="2">
    <citation type="journal article" date="2021" name="PeerJ">
        <title>Extensive microbial diversity within the chicken gut microbiome revealed by metagenomics and culture.</title>
        <authorList>
            <person name="Gilroy R."/>
            <person name="Ravi A."/>
            <person name="Getino M."/>
            <person name="Pursley I."/>
            <person name="Horton D.L."/>
            <person name="Alikhan N.F."/>
            <person name="Baker D."/>
            <person name="Gharbi K."/>
            <person name="Hall N."/>
            <person name="Watson M."/>
            <person name="Adriaenssens E.M."/>
            <person name="Foster-Nyarko E."/>
            <person name="Jarju S."/>
            <person name="Secka A."/>
            <person name="Antonio M."/>
            <person name="Oren A."/>
            <person name="Chaudhuri R.R."/>
            <person name="La Ragione R."/>
            <person name="Hildebrand F."/>
            <person name="Pallen M.J."/>
        </authorList>
    </citation>
    <scope>NUCLEOTIDE SEQUENCE</scope>
    <source>
        <strain evidence="2">2889</strain>
    </source>
</reference>
<dbReference type="SUPFAM" id="SSF53807">
    <property type="entry name" value="Helical backbone' metal receptor"/>
    <property type="match status" value="1"/>
</dbReference>
<sequence length="307" mass="33935">MKNTFAIRFLLLILGFGLPLASSAIRIVSLSPSITYNLQQMGADSCIVGRTSFCPLPQEGNSSEIVGNVLEVNLEKILALRPDIVFCMVFTQVQVQERLRDLGIEVKDFRTPKSFDEICEQAVEIGRLAGMETQAEALVERERAEVDRISRRFMANQGGATENEIGLSGSENGRKPKAAKALNGARTFFQIGSDPVFPVIEGTFMNQYLEFLGLDNIVKDYKGNGISQEYVVAAAPQIMFISQMSGLGAKIAEDWKRFGNIPAVRDGHLFLVNDNEACCPTPLFFRKTLQYMAQCLENICSGQETGR</sequence>
<gene>
    <name evidence="2" type="ORF">IAB08_09445</name>
</gene>